<keyword evidence="3" id="KW-1185">Reference proteome</keyword>
<comment type="caution">
    <text evidence="2">The sequence shown here is derived from an EMBL/GenBank/DDBJ whole genome shotgun (WGS) entry which is preliminary data.</text>
</comment>
<feature type="region of interest" description="Disordered" evidence="1">
    <location>
        <begin position="1"/>
        <end position="89"/>
    </location>
</feature>
<feature type="compositionally biased region" description="Basic and acidic residues" evidence="1">
    <location>
        <begin position="14"/>
        <end position="31"/>
    </location>
</feature>
<proteinExistence type="predicted"/>
<sequence>MRTAAGAVAATAERTARPRELRGAARARCQDLPDPNGETRQGTKNLPTLRRQRTHWRKTRKEGVRRRQHKPELEKKGVHRDKIEKEEKR</sequence>
<feature type="compositionally biased region" description="Basic and acidic residues" evidence="1">
    <location>
        <begin position="70"/>
        <end position="89"/>
    </location>
</feature>
<evidence type="ECO:0000313" key="3">
    <source>
        <dbReference type="Proteomes" id="UP001066276"/>
    </source>
</evidence>
<gene>
    <name evidence="2" type="ORF">NDU88_002025</name>
</gene>
<evidence type="ECO:0000313" key="2">
    <source>
        <dbReference type="EMBL" id="KAJ1088871.1"/>
    </source>
</evidence>
<evidence type="ECO:0008006" key="4">
    <source>
        <dbReference type="Google" id="ProtNLM"/>
    </source>
</evidence>
<accession>A0AAV7LBA3</accession>
<feature type="compositionally biased region" description="Low complexity" evidence="1">
    <location>
        <begin position="1"/>
        <end position="13"/>
    </location>
</feature>
<dbReference type="EMBL" id="JANPWB010000015">
    <property type="protein sequence ID" value="KAJ1088871.1"/>
    <property type="molecule type" value="Genomic_DNA"/>
</dbReference>
<protein>
    <recommendedName>
        <fullName evidence="4">Secreted protein</fullName>
    </recommendedName>
</protein>
<evidence type="ECO:0000256" key="1">
    <source>
        <dbReference type="SAM" id="MobiDB-lite"/>
    </source>
</evidence>
<dbReference type="Proteomes" id="UP001066276">
    <property type="component" value="Chromosome 11"/>
</dbReference>
<organism evidence="2 3">
    <name type="scientific">Pleurodeles waltl</name>
    <name type="common">Iberian ribbed newt</name>
    <dbReference type="NCBI Taxonomy" id="8319"/>
    <lineage>
        <taxon>Eukaryota</taxon>
        <taxon>Metazoa</taxon>
        <taxon>Chordata</taxon>
        <taxon>Craniata</taxon>
        <taxon>Vertebrata</taxon>
        <taxon>Euteleostomi</taxon>
        <taxon>Amphibia</taxon>
        <taxon>Batrachia</taxon>
        <taxon>Caudata</taxon>
        <taxon>Salamandroidea</taxon>
        <taxon>Salamandridae</taxon>
        <taxon>Pleurodelinae</taxon>
        <taxon>Pleurodeles</taxon>
    </lineage>
</organism>
<name>A0AAV7LBA3_PLEWA</name>
<feature type="compositionally biased region" description="Basic residues" evidence="1">
    <location>
        <begin position="50"/>
        <end position="69"/>
    </location>
</feature>
<dbReference type="AlphaFoldDB" id="A0AAV7LBA3"/>
<reference evidence="2" key="1">
    <citation type="journal article" date="2022" name="bioRxiv">
        <title>Sequencing and chromosome-scale assembly of the giantPleurodeles waltlgenome.</title>
        <authorList>
            <person name="Brown T."/>
            <person name="Elewa A."/>
            <person name="Iarovenko S."/>
            <person name="Subramanian E."/>
            <person name="Araus A.J."/>
            <person name="Petzold A."/>
            <person name="Susuki M."/>
            <person name="Suzuki K.-i.T."/>
            <person name="Hayashi T."/>
            <person name="Toyoda A."/>
            <person name="Oliveira C."/>
            <person name="Osipova E."/>
            <person name="Leigh N.D."/>
            <person name="Simon A."/>
            <person name="Yun M.H."/>
        </authorList>
    </citation>
    <scope>NUCLEOTIDE SEQUENCE</scope>
    <source>
        <strain evidence="2">20211129_DDA</strain>
        <tissue evidence="2">Liver</tissue>
    </source>
</reference>